<dbReference type="Pfam" id="PF00754">
    <property type="entry name" value="F5_F8_type_C"/>
    <property type="match status" value="1"/>
</dbReference>
<dbReference type="InterPro" id="IPR050633">
    <property type="entry name" value="Neuropilin_MCO_CoagFactor"/>
</dbReference>
<evidence type="ECO:0000313" key="4">
    <source>
        <dbReference type="EMBL" id="MEQ2214110.1"/>
    </source>
</evidence>
<feature type="domain" description="F5/8 type C" evidence="3">
    <location>
        <begin position="10"/>
        <end position="119"/>
    </location>
</feature>
<feature type="region of interest" description="Disordered" evidence="2">
    <location>
        <begin position="124"/>
        <end position="149"/>
    </location>
</feature>
<accession>A0ABV0S0N3</accession>
<dbReference type="PANTHER" id="PTHR46806">
    <property type="entry name" value="F5/8 TYPE C DOMAIN-CONTAINING PROTEIN"/>
    <property type="match status" value="1"/>
</dbReference>
<keyword evidence="1" id="KW-1015">Disulfide bond</keyword>
<dbReference type="PANTHER" id="PTHR46806:SF2">
    <property type="entry name" value="NEUROPILIN-2"/>
    <property type="match status" value="1"/>
</dbReference>
<evidence type="ECO:0000313" key="5">
    <source>
        <dbReference type="Proteomes" id="UP001434883"/>
    </source>
</evidence>
<sequence>MLTPDLYTPCSDLQGLMSGLLPDAQISVSSSRDVMWNPSTARLVASHSGWFPAPTQPLAGEEWLQVDLGVPKTVRGVITQGARGGDPSTGPATDNRAYVRKYKVAHSLNAKDWNFIMDAMTSQPKAVSREVVPRRDWDESGDPGVQPSR</sequence>
<evidence type="ECO:0000256" key="2">
    <source>
        <dbReference type="SAM" id="MobiDB-lite"/>
    </source>
</evidence>
<dbReference type="PROSITE" id="PS50022">
    <property type="entry name" value="FA58C_3"/>
    <property type="match status" value="1"/>
</dbReference>
<gene>
    <name evidence="4" type="primary">NRP2_1</name>
    <name evidence="4" type="ORF">XENOCAPTIV_000752</name>
</gene>
<dbReference type="InterPro" id="IPR008979">
    <property type="entry name" value="Galactose-bd-like_sf"/>
</dbReference>
<evidence type="ECO:0000256" key="1">
    <source>
        <dbReference type="ARBA" id="ARBA00023157"/>
    </source>
</evidence>
<dbReference type="EMBL" id="JAHRIN010067230">
    <property type="protein sequence ID" value="MEQ2214110.1"/>
    <property type="molecule type" value="Genomic_DNA"/>
</dbReference>
<evidence type="ECO:0000259" key="3">
    <source>
        <dbReference type="PROSITE" id="PS50022"/>
    </source>
</evidence>
<reference evidence="4 5" key="1">
    <citation type="submission" date="2021-06" db="EMBL/GenBank/DDBJ databases">
        <authorList>
            <person name="Palmer J.M."/>
        </authorList>
    </citation>
    <scope>NUCLEOTIDE SEQUENCE [LARGE SCALE GENOMIC DNA]</scope>
    <source>
        <strain evidence="4 5">XC_2019</strain>
        <tissue evidence="4">Muscle</tissue>
    </source>
</reference>
<name>A0ABV0S0N3_9TELE</name>
<comment type="caution">
    <text evidence="4">The sequence shown here is derived from an EMBL/GenBank/DDBJ whole genome shotgun (WGS) entry which is preliminary data.</text>
</comment>
<feature type="compositionally biased region" description="Basic and acidic residues" evidence="2">
    <location>
        <begin position="127"/>
        <end position="138"/>
    </location>
</feature>
<dbReference type="PROSITE" id="PS01285">
    <property type="entry name" value="FA58C_1"/>
    <property type="match status" value="1"/>
</dbReference>
<dbReference type="Proteomes" id="UP001434883">
    <property type="component" value="Unassembled WGS sequence"/>
</dbReference>
<dbReference type="Gene3D" id="2.60.120.260">
    <property type="entry name" value="Galactose-binding domain-like"/>
    <property type="match status" value="1"/>
</dbReference>
<organism evidence="4 5">
    <name type="scientific">Xenoophorus captivus</name>
    <dbReference type="NCBI Taxonomy" id="1517983"/>
    <lineage>
        <taxon>Eukaryota</taxon>
        <taxon>Metazoa</taxon>
        <taxon>Chordata</taxon>
        <taxon>Craniata</taxon>
        <taxon>Vertebrata</taxon>
        <taxon>Euteleostomi</taxon>
        <taxon>Actinopterygii</taxon>
        <taxon>Neopterygii</taxon>
        <taxon>Teleostei</taxon>
        <taxon>Neoteleostei</taxon>
        <taxon>Acanthomorphata</taxon>
        <taxon>Ovalentaria</taxon>
        <taxon>Atherinomorphae</taxon>
        <taxon>Cyprinodontiformes</taxon>
        <taxon>Goodeidae</taxon>
        <taxon>Xenoophorus</taxon>
    </lineage>
</organism>
<proteinExistence type="predicted"/>
<dbReference type="SUPFAM" id="SSF49785">
    <property type="entry name" value="Galactose-binding domain-like"/>
    <property type="match status" value="1"/>
</dbReference>
<protein>
    <submittedName>
        <fullName evidence="4">NAP1- protein 2</fullName>
    </submittedName>
</protein>
<dbReference type="InterPro" id="IPR000421">
    <property type="entry name" value="FA58C"/>
</dbReference>
<keyword evidence="5" id="KW-1185">Reference proteome</keyword>